<feature type="domain" description="Peptidoglycan recognition protein family" evidence="2">
    <location>
        <begin position="199"/>
        <end position="356"/>
    </location>
</feature>
<proteinExistence type="inferred from homology"/>
<evidence type="ECO:0000256" key="1">
    <source>
        <dbReference type="ARBA" id="ARBA00007553"/>
    </source>
</evidence>
<name>A0A6J7P498_9ZZZZ</name>
<dbReference type="InterPro" id="IPR006619">
    <property type="entry name" value="PGRP_domain_met/bac"/>
</dbReference>
<dbReference type="SUPFAM" id="SSF55846">
    <property type="entry name" value="N-acetylmuramoyl-L-alanine amidase-like"/>
    <property type="match status" value="1"/>
</dbReference>
<dbReference type="GO" id="GO:0009253">
    <property type="term" value="P:peptidoglycan catabolic process"/>
    <property type="evidence" value="ECO:0007669"/>
    <property type="project" value="InterPro"/>
</dbReference>
<dbReference type="CDD" id="cd06583">
    <property type="entry name" value="PGRP"/>
    <property type="match status" value="1"/>
</dbReference>
<dbReference type="EMBL" id="CAFBOZ010000040">
    <property type="protein sequence ID" value="CAB4996854.1"/>
    <property type="molecule type" value="Genomic_DNA"/>
</dbReference>
<dbReference type="GO" id="GO:0008745">
    <property type="term" value="F:N-acetylmuramoyl-L-alanine amidase activity"/>
    <property type="evidence" value="ECO:0007669"/>
    <property type="project" value="InterPro"/>
</dbReference>
<reference evidence="3" key="1">
    <citation type="submission" date="2020-05" db="EMBL/GenBank/DDBJ databases">
        <authorList>
            <person name="Chiriac C."/>
            <person name="Salcher M."/>
            <person name="Ghai R."/>
            <person name="Kavagutti S V."/>
        </authorList>
    </citation>
    <scope>NUCLEOTIDE SEQUENCE</scope>
</reference>
<protein>
    <submittedName>
        <fullName evidence="3">Unannotated protein</fullName>
    </submittedName>
</protein>
<dbReference type="Gene3D" id="3.40.80.10">
    <property type="entry name" value="Peptidoglycan recognition protein-like"/>
    <property type="match status" value="1"/>
</dbReference>
<dbReference type="InterPro" id="IPR036505">
    <property type="entry name" value="Amidase/PGRP_sf"/>
</dbReference>
<dbReference type="Pfam" id="PF08486">
    <property type="entry name" value="SpoIID"/>
    <property type="match status" value="1"/>
</dbReference>
<dbReference type="InterPro" id="IPR013693">
    <property type="entry name" value="SpoIID/LytB_N"/>
</dbReference>
<dbReference type="InterPro" id="IPR015510">
    <property type="entry name" value="PGRP"/>
</dbReference>
<evidence type="ECO:0000259" key="2">
    <source>
        <dbReference type="SMART" id="SM00701"/>
    </source>
</evidence>
<accession>A0A6J7P498</accession>
<dbReference type="AlphaFoldDB" id="A0A6J7P498"/>
<evidence type="ECO:0000313" key="3">
    <source>
        <dbReference type="EMBL" id="CAB4996854.1"/>
    </source>
</evidence>
<dbReference type="InterPro" id="IPR002502">
    <property type="entry name" value="Amidase_domain"/>
</dbReference>
<sequence>MRRFTALGALAISAAALVLGLATESSAAPATATAQATAVRAAPVHPSVTTFAVANRASSASVRNGGPAFVSGVVALPVSTVSTVLGLSWAGPVERGTRVWVSVREGQRWGAGQALAVEGSTSNGRVVADPLVARAATAVRFRVETPSGRAPRAVRLVSIASPAATADAVAVGASLTSSVPSTSTRTLLSAAAAPTIAAPTVITRAQWGADETRRTGSPAYSQTLRVGFLHHTTGWTTYSQAEAFQFIRALYDWYTTPVAQGGPGYSDMIYNVLVDRFGRVFEGRAGGLDKAVVANQAVGFDRDTFSVAAMGDFESNPLPADTGDAMISSIAQVMAWKLAPFGRDPRGTATLTSTLGGGSSKYRAGQVATIPVIAAHSDVAATTSPGRSLTARLGQIRDLAATLMGLPKPSPAFSLRAGLLARASYLATAGATVAASTTRPMNWVATITSDCLTRTIRVLRGRQAYSGPLDITWNLRDSLGVAVTPGVFRVTLNGTAVDGGQRAAALVTSVRVTAAGGSVPGPCASTPRTRGSSGVLTSVALGHWAEPTAQSAVLVAGTRMSDLAFQLVAAPLAHARHVPMLVIGTTAVPAVVMADLRSRGVVSVIIVGGASVVSPAVDEQLAANGIAVQRIGGPSLAVVAAAVARQIGAPGARGALFVDPIALPAESALASAAAARTGRPVLIISGRAIPAATSAYLAARSVVGGAVVAPPFVLGDALVRSLGAVRVWSTDYSTLALRLAPAGAAGDRVVLVPVRSRMEASVAAATGRALLPMSSDSPSPSVSAWLEQHAEVEEVAAAVPHALVPDAALASLALALATRAPAPFSLASVAIGRRGASVSATPSVPPVPESFVVTGSGWGHGIGLSQAGAYGQAREGRTGEEIVTHYYTDTAVTPVNDMMELAVALLHRVPSASLRTEPTRHGATGAVRVALAGGVTVVGTSADTFGFRFRRGQVLVTRTTAGVKTLVGVTPWVHITWAGTRAAGPLGRRTTLVNVVGPGDSFSDRQHRYRYGTLDVRAIAATSSSPAGLMVLNNVRLHDEYLYGIAEVQASWPLAALQAQIMASRSYAYAQWRNGLRSKCLCHSDDGGGPYYDQTFLGWVKVDEGSYSAAWRAAVDSTLVSPTEGKAITYRGTVITAYYTDSTGGRTRNNEDVWGDAPEPWARSVDDHWSLDPVNSRSFAQWRPRTRTQQSVAAAFGLPDVVTVGVTSRQSSGTALVMQATSSTGATSTISGAAFRRAMELPSLWMWAITPTPAPTA</sequence>
<dbReference type="PANTHER" id="PTHR11022">
    <property type="entry name" value="PEPTIDOGLYCAN RECOGNITION PROTEIN"/>
    <property type="match status" value="1"/>
</dbReference>
<dbReference type="PANTHER" id="PTHR11022:SF41">
    <property type="entry name" value="PEPTIDOGLYCAN-RECOGNITION PROTEIN LC-RELATED"/>
    <property type="match status" value="1"/>
</dbReference>
<dbReference type="SMART" id="SM00701">
    <property type="entry name" value="PGRP"/>
    <property type="match status" value="1"/>
</dbReference>
<organism evidence="3">
    <name type="scientific">freshwater metagenome</name>
    <dbReference type="NCBI Taxonomy" id="449393"/>
    <lineage>
        <taxon>unclassified sequences</taxon>
        <taxon>metagenomes</taxon>
        <taxon>ecological metagenomes</taxon>
    </lineage>
</organism>
<gene>
    <name evidence="3" type="ORF">UFOPK3992_00407</name>
</gene>
<dbReference type="GO" id="GO:0008270">
    <property type="term" value="F:zinc ion binding"/>
    <property type="evidence" value="ECO:0007669"/>
    <property type="project" value="InterPro"/>
</dbReference>
<comment type="similarity">
    <text evidence="1">Belongs to the N-acetylmuramoyl-L-alanine amidase 2 family.</text>
</comment>